<dbReference type="InterPro" id="IPR000515">
    <property type="entry name" value="MetI-like"/>
</dbReference>
<dbReference type="PANTHER" id="PTHR43227:SF11">
    <property type="entry name" value="BLL4140 PROTEIN"/>
    <property type="match status" value="1"/>
</dbReference>
<comment type="similarity">
    <text evidence="7">Belongs to the binding-protein-dependent transport system permease family.</text>
</comment>
<keyword evidence="2 7" id="KW-0813">Transport</keyword>
<sequence length="334" mass="37568">MKCGSLYTYRWGRLRDLSARRTLAANAPGRRNVWIEVLKNKEIYLLALPAIAWYIVFCYMPMGGLTLAFKSFKTRLGILASPWNGTTNFESLFRDPAFFRSVGITLWINFIELLLCFPAPILLALMLNELRMRRYKKLLQTVYTFPHFLSWVIVGSIVKNLLSVDGVVNGLMAGMGLDKVSFLGNKDLFRPLIYISEIWKEAGWSSIIYLAAISGIDPQLYEVAEIDGASRFQRVVNITLPSIFPTIAVMLILQMGGIMGGHFDQIYNLQNDVIASSAETLNLYIYRITFQRTPNYGFSTAVSLFCSVINMVLLMSTNKVAERFGGTGLMGGVK</sequence>
<dbReference type="AlphaFoldDB" id="A0A9D1G1F3"/>
<feature type="transmembrane region" description="Helical" evidence="7">
    <location>
        <begin position="296"/>
        <end position="315"/>
    </location>
</feature>
<comment type="subcellular location">
    <subcellularLocation>
        <location evidence="1 7">Cell membrane</location>
        <topology evidence="1 7">Multi-pass membrane protein</topology>
    </subcellularLocation>
</comment>
<evidence type="ECO:0000259" key="8">
    <source>
        <dbReference type="PROSITE" id="PS50928"/>
    </source>
</evidence>
<keyword evidence="5 7" id="KW-1133">Transmembrane helix</keyword>
<dbReference type="InterPro" id="IPR035906">
    <property type="entry name" value="MetI-like_sf"/>
</dbReference>
<dbReference type="EMBL" id="DVJN01000195">
    <property type="protein sequence ID" value="HIS93361.1"/>
    <property type="molecule type" value="Genomic_DNA"/>
</dbReference>
<organism evidence="9 10">
    <name type="scientific">Candidatus Alectryocaccomicrobium excrementavium</name>
    <dbReference type="NCBI Taxonomy" id="2840668"/>
    <lineage>
        <taxon>Bacteria</taxon>
        <taxon>Bacillati</taxon>
        <taxon>Bacillota</taxon>
        <taxon>Clostridia</taxon>
        <taxon>Candidatus Alectryocaccomicrobium</taxon>
    </lineage>
</organism>
<protein>
    <submittedName>
        <fullName evidence="9">Sugar ABC transporter permease</fullName>
    </submittedName>
</protein>
<evidence type="ECO:0000313" key="10">
    <source>
        <dbReference type="Proteomes" id="UP000824140"/>
    </source>
</evidence>
<reference evidence="9" key="2">
    <citation type="journal article" date="2021" name="PeerJ">
        <title>Extensive microbial diversity within the chicken gut microbiome revealed by metagenomics and culture.</title>
        <authorList>
            <person name="Gilroy R."/>
            <person name="Ravi A."/>
            <person name="Getino M."/>
            <person name="Pursley I."/>
            <person name="Horton D.L."/>
            <person name="Alikhan N.F."/>
            <person name="Baker D."/>
            <person name="Gharbi K."/>
            <person name="Hall N."/>
            <person name="Watson M."/>
            <person name="Adriaenssens E.M."/>
            <person name="Foster-Nyarko E."/>
            <person name="Jarju S."/>
            <person name="Secka A."/>
            <person name="Antonio M."/>
            <person name="Oren A."/>
            <person name="Chaudhuri R.R."/>
            <person name="La Ragione R."/>
            <person name="Hildebrand F."/>
            <person name="Pallen M.J."/>
        </authorList>
    </citation>
    <scope>NUCLEOTIDE SEQUENCE</scope>
    <source>
        <strain evidence="9">13766</strain>
    </source>
</reference>
<feature type="transmembrane region" description="Helical" evidence="7">
    <location>
        <begin position="238"/>
        <end position="259"/>
    </location>
</feature>
<dbReference type="CDD" id="cd06261">
    <property type="entry name" value="TM_PBP2"/>
    <property type="match status" value="1"/>
</dbReference>
<evidence type="ECO:0000256" key="5">
    <source>
        <dbReference type="ARBA" id="ARBA00022989"/>
    </source>
</evidence>
<evidence type="ECO:0000256" key="7">
    <source>
        <dbReference type="RuleBase" id="RU363032"/>
    </source>
</evidence>
<feature type="domain" description="ABC transmembrane type-1" evidence="8">
    <location>
        <begin position="102"/>
        <end position="317"/>
    </location>
</feature>
<name>A0A9D1G1F3_9FIRM</name>
<evidence type="ECO:0000313" key="9">
    <source>
        <dbReference type="EMBL" id="HIS93361.1"/>
    </source>
</evidence>
<dbReference type="GO" id="GO:0005886">
    <property type="term" value="C:plasma membrane"/>
    <property type="evidence" value="ECO:0007669"/>
    <property type="project" value="UniProtKB-SubCell"/>
</dbReference>
<keyword evidence="6 7" id="KW-0472">Membrane</keyword>
<evidence type="ECO:0000256" key="4">
    <source>
        <dbReference type="ARBA" id="ARBA00022692"/>
    </source>
</evidence>
<dbReference type="GO" id="GO:0055085">
    <property type="term" value="P:transmembrane transport"/>
    <property type="evidence" value="ECO:0007669"/>
    <property type="project" value="InterPro"/>
</dbReference>
<gene>
    <name evidence="9" type="ORF">IAA84_10130</name>
</gene>
<accession>A0A9D1G1F3</accession>
<dbReference type="SUPFAM" id="SSF161098">
    <property type="entry name" value="MetI-like"/>
    <property type="match status" value="1"/>
</dbReference>
<reference evidence="9" key="1">
    <citation type="submission" date="2020-10" db="EMBL/GenBank/DDBJ databases">
        <authorList>
            <person name="Gilroy R."/>
        </authorList>
    </citation>
    <scope>NUCLEOTIDE SEQUENCE</scope>
    <source>
        <strain evidence="9">13766</strain>
    </source>
</reference>
<dbReference type="Proteomes" id="UP000824140">
    <property type="component" value="Unassembled WGS sequence"/>
</dbReference>
<keyword evidence="4 7" id="KW-0812">Transmembrane</keyword>
<dbReference type="InterPro" id="IPR050809">
    <property type="entry name" value="UgpAE/MalFG_permease"/>
</dbReference>
<proteinExistence type="inferred from homology"/>
<dbReference type="PROSITE" id="PS50928">
    <property type="entry name" value="ABC_TM1"/>
    <property type="match status" value="1"/>
</dbReference>
<evidence type="ECO:0000256" key="3">
    <source>
        <dbReference type="ARBA" id="ARBA00022475"/>
    </source>
</evidence>
<evidence type="ECO:0000256" key="1">
    <source>
        <dbReference type="ARBA" id="ARBA00004651"/>
    </source>
</evidence>
<comment type="caution">
    <text evidence="9">The sequence shown here is derived from an EMBL/GenBank/DDBJ whole genome shotgun (WGS) entry which is preliminary data.</text>
</comment>
<evidence type="ECO:0000256" key="2">
    <source>
        <dbReference type="ARBA" id="ARBA00022448"/>
    </source>
</evidence>
<keyword evidence="3" id="KW-1003">Cell membrane</keyword>
<dbReference type="Gene3D" id="1.10.3720.10">
    <property type="entry name" value="MetI-like"/>
    <property type="match status" value="1"/>
</dbReference>
<feature type="transmembrane region" description="Helical" evidence="7">
    <location>
        <begin position="104"/>
        <end position="127"/>
    </location>
</feature>
<dbReference type="PANTHER" id="PTHR43227">
    <property type="entry name" value="BLL4140 PROTEIN"/>
    <property type="match status" value="1"/>
</dbReference>
<feature type="transmembrane region" description="Helical" evidence="7">
    <location>
        <begin position="43"/>
        <end position="62"/>
    </location>
</feature>
<evidence type="ECO:0000256" key="6">
    <source>
        <dbReference type="ARBA" id="ARBA00023136"/>
    </source>
</evidence>
<dbReference type="Pfam" id="PF00528">
    <property type="entry name" value="BPD_transp_1"/>
    <property type="match status" value="1"/>
</dbReference>